<dbReference type="Proteomes" id="UP000194139">
    <property type="component" value="Chromosome"/>
</dbReference>
<dbReference type="AlphaFoldDB" id="A0A1W6Z108"/>
<reference evidence="9 10" key="1">
    <citation type="submission" date="2017-05" db="EMBL/GenBank/DDBJ databases">
        <title>Complete and WGS of Bordetella genogroups.</title>
        <authorList>
            <person name="Spilker T."/>
            <person name="LiPuma J."/>
        </authorList>
    </citation>
    <scope>NUCLEOTIDE SEQUENCE [LARGE SCALE GENOMIC DNA]</scope>
    <source>
        <strain evidence="9 10">AU17164</strain>
    </source>
</reference>
<feature type="domain" description="FAD dependent oxidoreductase" evidence="7">
    <location>
        <begin position="27"/>
        <end position="387"/>
    </location>
</feature>
<dbReference type="Gene3D" id="3.30.9.10">
    <property type="entry name" value="D-Amino Acid Oxidase, subunit A, domain 2"/>
    <property type="match status" value="1"/>
</dbReference>
<comment type="similarity">
    <text evidence="2">Belongs to the FAD-dependent glycerol-3-phosphate dehydrogenase family.</text>
</comment>
<dbReference type="GO" id="GO:0046168">
    <property type="term" value="P:glycerol-3-phosphate catabolic process"/>
    <property type="evidence" value="ECO:0007669"/>
    <property type="project" value="TreeGrafter"/>
</dbReference>
<keyword evidence="6" id="KW-0560">Oxidoreductase</keyword>
<evidence type="ECO:0000256" key="3">
    <source>
        <dbReference type="ARBA" id="ARBA00022630"/>
    </source>
</evidence>
<dbReference type="PANTHER" id="PTHR11985">
    <property type="entry name" value="GLYCEROL-3-PHOSPHATE DEHYDROGENASE"/>
    <property type="match status" value="1"/>
</dbReference>
<dbReference type="InterPro" id="IPR000447">
    <property type="entry name" value="G3P_DH_FAD-dep"/>
</dbReference>
<name>A0A1W6Z108_9BORD</name>
<dbReference type="GO" id="GO:0006071">
    <property type="term" value="P:glycerol metabolic process"/>
    <property type="evidence" value="ECO:0007669"/>
    <property type="project" value="UniProtKB-KW"/>
</dbReference>
<dbReference type="SUPFAM" id="SSF51905">
    <property type="entry name" value="FAD/NAD(P)-binding domain"/>
    <property type="match status" value="1"/>
</dbReference>
<evidence type="ECO:0000256" key="6">
    <source>
        <dbReference type="ARBA" id="ARBA00023002"/>
    </source>
</evidence>
<dbReference type="EMBL" id="CP021109">
    <property type="protein sequence ID" value="ARP87006.1"/>
    <property type="molecule type" value="Genomic_DNA"/>
</dbReference>
<dbReference type="InterPro" id="IPR038299">
    <property type="entry name" value="DAO_C_sf"/>
</dbReference>
<dbReference type="InterPro" id="IPR031656">
    <property type="entry name" value="DAO_C"/>
</dbReference>
<dbReference type="Gene3D" id="3.50.50.60">
    <property type="entry name" value="FAD/NAD(P)-binding domain"/>
    <property type="match status" value="1"/>
</dbReference>
<dbReference type="PROSITE" id="PS00978">
    <property type="entry name" value="FAD_G3PDH_2"/>
    <property type="match status" value="1"/>
</dbReference>
<dbReference type="Pfam" id="PF16901">
    <property type="entry name" value="DAO_C"/>
    <property type="match status" value="1"/>
</dbReference>
<protein>
    <submittedName>
        <fullName evidence="9">FAD-dependent oxidoreductase</fullName>
    </submittedName>
</protein>
<dbReference type="InterPro" id="IPR006076">
    <property type="entry name" value="FAD-dep_OxRdtase"/>
</dbReference>
<proteinExistence type="inferred from homology"/>
<keyword evidence="4" id="KW-0319">Glycerol metabolism</keyword>
<gene>
    <name evidence="9" type="ORF">CAL13_12875</name>
</gene>
<evidence type="ECO:0000256" key="5">
    <source>
        <dbReference type="ARBA" id="ARBA00022827"/>
    </source>
</evidence>
<dbReference type="PRINTS" id="PR01001">
    <property type="entry name" value="FADG3PDH"/>
</dbReference>
<feature type="domain" description="Alpha-glycerophosphate oxidase C-terminal" evidence="8">
    <location>
        <begin position="434"/>
        <end position="512"/>
    </location>
</feature>
<keyword evidence="3" id="KW-0285">Flavoprotein</keyword>
<evidence type="ECO:0000259" key="8">
    <source>
        <dbReference type="Pfam" id="PF16901"/>
    </source>
</evidence>
<dbReference type="RefSeq" id="WP_086072595.1">
    <property type="nucleotide sequence ID" value="NZ_CP021109.1"/>
</dbReference>
<keyword evidence="5" id="KW-0274">FAD</keyword>
<dbReference type="Pfam" id="PF01266">
    <property type="entry name" value="DAO"/>
    <property type="match status" value="1"/>
</dbReference>
<evidence type="ECO:0000256" key="2">
    <source>
        <dbReference type="ARBA" id="ARBA00007330"/>
    </source>
</evidence>
<keyword evidence="10" id="KW-1185">Reference proteome</keyword>
<comment type="cofactor">
    <cofactor evidence="1">
        <name>FAD</name>
        <dbReference type="ChEBI" id="CHEBI:57692"/>
    </cofactor>
</comment>
<dbReference type="InterPro" id="IPR036188">
    <property type="entry name" value="FAD/NAD-bd_sf"/>
</dbReference>
<evidence type="ECO:0000313" key="9">
    <source>
        <dbReference type="EMBL" id="ARP87006.1"/>
    </source>
</evidence>
<evidence type="ECO:0000256" key="4">
    <source>
        <dbReference type="ARBA" id="ARBA00022798"/>
    </source>
</evidence>
<dbReference type="Gene3D" id="1.10.8.870">
    <property type="entry name" value="Alpha-glycerophosphate oxidase, cap domain"/>
    <property type="match status" value="1"/>
</dbReference>
<evidence type="ECO:0000256" key="1">
    <source>
        <dbReference type="ARBA" id="ARBA00001974"/>
    </source>
</evidence>
<sequence>MTTATKSTTPPARDRLLAQLDTAQTWDVVVIGGGATGLGTAVDAAARGYRTLLIEAADFAKGTSSRATKLVHGGVRYLAQGNISLVREALHERGLLGRNAPHVVWPLGFVVPAYNLLDQPFYGIGLKMYDMLAGRLNLAPSRSLSRAQALADAPTLAPEVGGHRLRGGILYYDGQFDDARLAVTLARTLFDLGGVAVNYMAVTGLNQSNGRIDGVTARDVLSGTSFVLRARCVVNATGVWVDEVRRMEDRAARPIVAPSQGVHLTLPRDFLPGDKAILIPKTDDGRVLFVVPWNGHTIVGTTDGPRADLPLEPDASREDVDFILRTAGRYLSRKPSRSDVTSVWAGLRPLVKAAGEGATKTLSREHTILVSNAGLVTVTGGKWTTYRRMAQDVMDTILREHRLPHAPCRTESLALHGAGAAPDPRAPAGTPDAYYGSDLPALRALPGAENMLVPASGLSEAHVRFAARYELARTAEDVLARRNRALFLDSAAAVRAAPAVARILAEELGHDGAWQRQTVSDFERTARQYRLDD</sequence>
<evidence type="ECO:0000259" key="7">
    <source>
        <dbReference type="Pfam" id="PF01266"/>
    </source>
</evidence>
<dbReference type="PANTHER" id="PTHR11985:SF35">
    <property type="entry name" value="ANAEROBIC GLYCEROL-3-PHOSPHATE DEHYDROGENASE SUBUNIT A"/>
    <property type="match status" value="1"/>
</dbReference>
<organism evidence="9 10">
    <name type="scientific">Bordetella genomosp. 9</name>
    <dbReference type="NCBI Taxonomy" id="1416803"/>
    <lineage>
        <taxon>Bacteria</taxon>
        <taxon>Pseudomonadati</taxon>
        <taxon>Pseudomonadota</taxon>
        <taxon>Betaproteobacteria</taxon>
        <taxon>Burkholderiales</taxon>
        <taxon>Alcaligenaceae</taxon>
        <taxon>Bordetella</taxon>
    </lineage>
</organism>
<accession>A0A1W6Z108</accession>
<dbReference type="GO" id="GO:0004368">
    <property type="term" value="F:glycerol-3-phosphate dehydrogenase (quinone) activity"/>
    <property type="evidence" value="ECO:0007669"/>
    <property type="project" value="InterPro"/>
</dbReference>
<evidence type="ECO:0000313" key="10">
    <source>
        <dbReference type="Proteomes" id="UP000194139"/>
    </source>
</evidence>